<keyword evidence="9" id="KW-0458">Lysosome</keyword>
<evidence type="ECO:0000256" key="8">
    <source>
        <dbReference type="ARBA" id="ARBA00023136"/>
    </source>
</evidence>
<dbReference type="FunFam" id="1.20.1280.290:FF:000016">
    <property type="entry name" value="Cystinosin homolog"/>
    <property type="match status" value="1"/>
</dbReference>
<evidence type="ECO:0000256" key="5">
    <source>
        <dbReference type="ARBA" id="ARBA00022737"/>
    </source>
</evidence>
<dbReference type="VEuPathDB" id="FungiDB:ATEG_02523"/>
<comment type="similarity">
    <text evidence="2">Belongs to the cystinosin family.</text>
</comment>
<name>A0A5M3YZK2_ASPTE</name>
<evidence type="ECO:0000256" key="4">
    <source>
        <dbReference type="ARBA" id="ARBA00022692"/>
    </source>
</evidence>
<comment type="catalytic activity">
    <reaction evidence="10">
        <text>L-cystine(out) + H(+)(out) = L-cystine(in) + H(+)(in)</text>
        <dbReference type="Rhea" id="RHEA:66172"/>
        <dbReference type="ChEBI" id="CHEBI:15378"/>
        <dbReference type="ChEBI" id="CHEBI:35491"/>
    </reaction>
    <physiologicalReaction direction="left-to-right" evidence="10">
        <dbReference type="Rhea" id="RHEA:66173"/>
    </physiologicalReaction>
</comment>
<evidence type="ECO:0000256" key="2">
    <source>
        <dbReference type="ARBA" id="ARBA00006855"/>
    </source>
</evidence>
<dbReference type="Pfam" id="PF04193">
    <property type="entry name" value="PQ-loop"/>
    <property type="match status" value="2"/>
</dbReference>
<gene>
    <name evidence="11" type="ORF">ATEIFO6365_0002062300</name>
</gene>
<dbReference type="GO" id="GO:0015293">
    <property type="term" value="F:symporter activity"/>
    <property type="evidence" value="ECO:0007669"/>
    <property type="project" value="UniProtKB-KW"/>
</dbReference>
<evidence type="ECO:0000313" key="12">
    <source>
        <dbReference type="Proteomes" id="UP000452235"/>
    </source>
</evidence>
<evidence type="ECO:0000313" key="11">
    <source>
        <dbReference type="EMBL" id="GFF13512.1"/>
    </source>
</evidence>
<organism evidence="11 12">
    <name type="scientific">Aspergillus terreus</name>
    <dbReference type="NCBI Taxonomy" id="33178"/>
    <lineage>
        <taxon>Eukaryota</taxon>
        <taxon>Fungi</taxon>
        <taxon>Dikarya</taxon>
        <taxon>Ascomycota</taxon>
        <taxon>Pezizomycotina</taxon>
        <taxon>Eurotiomycetes</taxon>
        <taxon>Eurotiomycetidae</taxon>
        <taxon>Eurotiales</taxon>
        <taxon>Aspergillaceae</taxon>
        <taxon>Aspergillus</taxon>
        <taxon>Aspergillus subgen. Circumdati</taxon>
    </lineage>
</organism>
<keyword evidence="8" id="KW-0472">Membrane</keyword>
<dbReference type="Gene3D" id="1.20.1280.290">
    <property type="match status" value="2"/>
</dbReference>
<dbReference type="GO" id="GO:0005774">
    <property type="term" value="C:vacuolar membrane"/>
    <property type="evidence" value="ECO:0007669"/>
    <property type="project" value="TreeGrafter"/>
</dbReference>
<dbReference type="PANTHER" id="PTHR13131:SF5">
    <property type="entry name" value="CYSTINOSIN"/>
    <property type="match status" value="1"/>
</dbReference>
<dbReference type="FunFam" id="1.20.1280.290:FF:000071">
    <property type="entry name" value="Lysosomal L-cystine transporter (Eurofung)"/>
    <property type="match status" value="1"/>
</dbReference>
<keyword evidence="7" id="KW-1133">Transmembrane helix</keyword>
<dbReference type="SMART" id="SM00679">
    <property type="entry name" value="CTNS"/>
    <property type="match status" value="2"/>
</dbReference>
<dbReference type="OrthoDB" id="75720at2759"/>
<evidence type="ECO:0000256" key="6">
    <source>
        <dbReference type="ARBA" id="ARBA00022847"/>
    </source>
</evidence>
<evidence type="ECO:0000256" key="3">
    <source>
        <dbReference type="ARBA" id="ARBA00022448"/>
    </source>
</evidence>
<evidence type="ECO:0000256" key="1">
    <source>
        <dbReference type="ARBA" id="ARBA00004155"/>
    </source>
</evidence>
<comment type="subcellular location">
    <subcellularLocation>
        <location evidence="1">Lysosome membrane</location>
        <topology evidence="1">Multi-pass membrane protein</topology>
    </subcellularLocation>
</comment>
<comment type="caution">
    <text evidence="11">The sequence shown here is derived from an EMBL/GenBank/DDBJ whole genome shotgun (WGS) entry which is preliminary data.</text>
</comment>
<dbReference type="GO" id="GO:0000324">
    <property type="term" value="C:fungal-type vacuole"/>
    <property type="evidence" value="ECO:0007669"/>
    <property type="project" value="TreeGrafter"/>
</dbReference>
<proteinExistence type="inferred from homology"/>
<keyword evidence="6" id="KW-0769">Symport</keyword>
<dbReference type="GO" id="GO:0015184">
    <property type="term" value="F:L-cystine transmembrane transporter activity"/>
    <property type="evidence" value="ECO:0007669"/>
    <property type="project" value="TreeGrafter"/>
</dbReference>
<reference evidence="11 12" key="1">
    <citation type="submission" date="2020-01" db="EMBL/GenBank/DDBJ databases">
        <title>Aspergillus terreus IFO 6365 whole genome shotgun sequence.</title>
        <authorList>
            <person name="Kanamasa S."/>
            <person name="Takahashi H."/>
        </authorList>
    </citation>
    <scope>NUCLEOTIDE SEQUENCE [LARGE SCALE GENOMIC DNA]</scope>
    <source>
        <strain evidence="11 12">IFO 6365</strain>
    </source>
</reference>
<keyword evidence="5" id="KW-0677">Repeat</keyword>
<keyword evidence="4" id="KW-0812">Transmembrane</keyword>
<evidence type="ECO:0000256" key="10">
    <source>
        <dbReference type="ARBA" id="ARBA00048473"/>
    </source>
</evidence>
<evidence type="ECO:0000256" key="9">
    <source>
        <dbReference type="ARBA" id="ARBA00023228"/>
    </source>
</evidence>
<accession>A0A5M3YZK2</accession>
<protein>
    <submittedName>
        <fullName evidence="11">L-cystine transporter</fullName>
    </submittedName>
</protein>
<keyword evidence="3" id="KW-0813">Transport</keyword>
<dbReference type="Proteomes" id="UP000452235">
    <property type="component" value="Unassembled WGS sequence"/>
</dbReference>
<keyword evidence="12" id="KW-1185">Reference proteome</keyword>
<dbReference type="PANTHER" id="PTHR13131">
    <property type="entry name" value="CYSTINOSIN"/>
    <property type="match status" value="1"/>
</dbReference>
<dbReference type="AlphaFoldDB" id="A0A5M3YZK2"/>
<sequence length="290" mass="32793">MDPQLEIFLKALSRLLGWIYTFCWSASFYPQPISNYRRRSTTGLAIDFPTINVLGFVCYTAYTSAFLWSPVIRSQYAARHPVSPEPTVRFNDFAFAIHAVVLSAIVYSQFWPFIWGFKVSRFQRVSKPVAGLFWGSILAVAVVSWIVLAKSPNNGYDPFTWAWIDVIYALSYVKLVITVVKYVPQAWVNYKRKSTVGWSIVQILFDLSGGILSLIQLVVDSSMQQDWSGIMGNPVKFLLSNVTIVFDLVFVVQHYILYRDSAEDKDKRRNPGLVTPLLSSSSDAARAASV</sequence>
<evidence type="ECO:0000256" key="7">
    <source>
        <dbReference type="ARBA" id="ARBA00022989"/>
    </source>
</evidence>
<dbReference type="InterPro" id="IPR006603">
    <property type="entry name" value="PQ-loop_rpt"/>
</dbReference>
<dbReference type="EMBL" id="BLJY01000002">
    <property type="protein sequence ID" value="GFF13512.1"/>
    <property type="molecule type" value="Genomic_DNA"/>
</dbReference>
<dbReference type="InterPro" id="IPR005282">
    <property type="entry name" value="LC_transporter"/>
</dbReference>